<dbReference type="InterPro" id="IPR039426">
    <property type="entry name" value="TonB-dep_rcpt-like"/>
</dbReference>
<protein>
    <submittedName>
        <fullName evidence="16">TonB-dependent receptor</fullName>
    </submittedName>
</protein>
<keyword evidence="16" id="KW-0675">Receptor</keyword>
<evidence type="ECO:0000256" key="5">
    <source>
        <dbReference type="ARBA" id="ARBA00022692"/>
    </source>
</evidence>
<keyword evidence="3 12" id="KW-1134">Transmembrane beta strand</keyword>
<dbReference type="PROSITE" id="PS52016">
    <property type="entry name" value="TONB_DEPENDENT_REC_3"/>
    <property type="match status" value="1"/>
</dbReference>
<dbReference type="AlphaFoldDB" id="A0A364Y553"/>
<keyword evidence="8" id="KW-0406">Ion transport</keyword>
<evidence type="ECO:0000259" key="14">
    <source>
        <dbReference type="Pfam" id="PF00593"/>
    </source>
</evidence>
<dbReference type="Pfam" id="PF13715">
    <property type="entry name" value="CarbopepD_reg_2"/>
    <property type="match status" value="1"/>
</dbReference>
<evidence type="ECO:0000256" key="3">
    <source>
        <dbReference type="ARBA" id="ARBA00022452"/>
    </source>
</evidence>
<evidence type="ECO:0000259" key="15">
    <source>
        <dbReference type="Pfam" id="PF07715"/>
    </source>
</evidence>
<dbReference type="Proteomes" id="UP000251889">
    <property type="component" value="Unassembled WGS sequence"/>
</dbReference>
<keyword evidence="7" id="KW-0408">Iron</keyword>
<evidence type="ECO:0000256" key="8">
    <source>
        <dbReference type="ARBA" id="ARBA00023065"/>
    </source>
</evidence>
<evidence type="ECO:0000256" key="4">
    <source>
        <dbReference type="ARBA" id="ARBA00022496"/>
    </source>
</evidence>
<dbReference type="Gene3D" id="2.60.40.1120">
    <property type="entry name" value="Carboxypeptidase-like, regulatory domain"/>
    <property type="match status" value="1"/>
</dbReference>
<keyword evidence="11 12" id="KW-0998">Cell outer membrane</keyword>
<organism evidence="16 17">
    <name type="scientific">Pseudochryseolinea flava</name>
    <dbReference type="NCBI Taxonomy" id="2059302"/>
    <lineage>
        <taxon>Bacteria</taxon>
        <taxon>Pseudomonadati</taxon>
        <taxon>Bacteroidota</taxon>
        <taxon>Cytophagia</taxon>
        <taxon>Cytophagales</taxon>
        <taxon>Fulvivirgaceae</taxon>
        <taxon>Pseudochryseolinea</taxon>
    </lineage>
</organism>
<keyword evidence="10 12" id="KW-0472">Membrane</keyword>
<dbReference type="Pfam" id="PF07715">
    <property type="entry name" value="Plug"/>
    <property type="match status" value="1"/>
</dbReference>
<dbReference type="SUPFAM" id="SSF49464">
    <property type="entry name" value="Carboxypeptidase regulatory domain-like"/>
    <property type="match status" value="1"/>
</dbReference>
<feature type="domain" description="TonB-dependent receptor plug" evidence="15">
    <location>
        <begin position="118"/>
        <end position="223"/>
    </location>
</feature>
<dbReference type="InterPro" id="IPR012910">
    <property type="entry name" value="Plug_dom"/>
</dbReference>
<dbReference type="Pfam" id="PF00593">
    <property type="entry name" value="TonB_dep_Rec_b-barrel"/>
    <property type="match status" value="1"/>
</dbReference>
<dbReference type="RefSeq" id="WP_112745951.1">
    <property type="nucleotide sequence ID" value="NZ_QMFY01000002.1"/>
</dbReference>
<keyword evidence="6" id="KW-0732">Signal</keyword>
<accession>A0A364Y553</accession>
<gene>
    <name evidence="16" type="ORF">DQQ10_06155</name>
</gene>
<dbReference type="GO" id="GO:0009279">
    <property type="term" value="C:cell outer membrane"/>
    <property type="evidence" value="ECO:0007669"/>
    <property type="project" value="UniProtKB-SubCell"/>
</dbReference>
<dbReference type="InterPro" id="IPR036942">
    <property type="entry name" value="Beta-barrel_TonB_sf"/>
</dbReference>
<evidence type="ECO:0000256" key="2">
    <source>
        <dbReference type="ARBA" id="ARBA00022448"/>
    </source>
</evidence>
<feature type="domain" description="TonB-dependent receptor-like beta-barrel" evidence="14">
    <location>
        <begin position="329"/>
        <end position="748"/>
    </location>
</feature>
<dbReference type="PANTHER" id="PTHR32552">
    <property type="entry name" value="FERRICHROME IRON RECEPTOR-RELATED"/>
    <property type="match status" value="1"/>
</dbReference>
<proteinExistence type="inferred from homology"/>
<dbReference type="Gene3D" id="2.170.130.10">
    <property type="entry name" value="TonB-dependent receptor, plug domain"/>
    <property type="match status" value="1"/>
</dbReference>
<name>A0A364Y553_9BACT</name>
<evidence type="ECO:0000256" key="11">
    <source>
        <dbReference type="ARBA" id="ARBA00023237"/>
    </source>
</evidence>
<dbReference type="Gene3D" id="2.40.170.20">
    <property type="entry name" value="TonB-dependent receptor, beta-barrel domain"/>
    <property type="match status" value="1"/>
</dbReference>
<comment type="similarity">
    <text evidence="12 13">Belongs to the TonB-dependent receptor family.</text>
</comment>
<comment type="subcellular location">
    <subcellularLocation>
        <location evidence="1 12">Cell outer membrane</location>
        <topology evidence="1 12">Multi-pass membrane protein</topology>
    </subcellularLocation>
</comment>
<sequence length="791" mass="88626">MERFYLTILIIVLPAVTTPLLAQVKGRVYDAHTKEPLVGASVSSLDGKHGTTTDVTGQFLLDTKKESIDSIKIQYIGYATYNTLVVAEGPLSIPLTAASENLQTIVVTGSREAALRTETPIAISKISSQLIDETKATSIHEVINKTPGVMMVNYNNEQHAMSIRLPFTTSSYYLYLEDGVPIRPMGVFNHNALLEMNQFTVSSIEVVKGPVSSIYGPEAVGGAINFISQRPTAVPTARIGVQLNNFGYRRIQYGGGATLGKFGFYIGGLVSDQKDSWMTYSDYDKHAQYARMEYAITPRLHLTSTISWADYDSQTAGSVDSIAFYNRAYVSTNDFTYRKSYSLRARVTLDKSWKDESKTFVTLFARDNKLGQNPAYRIRWTSGTTTATGEINSNDFQSVGALAQHVQHFNILNAKLIIGGIYDNSPVQYHSHQIDLEAKLRADGKSVEKYIFLKERPDILIGDYDATIHNAAAYGQFDFNLTEALRISTGLRYDNMSFDFVNYLDKDLGNGKAIGGKKIYARVSPKIGLTYDLGQGAGLYASYAQGFSPPDLTAIFRKRTVPADNGDLFYYNLEPATFNNVDIGGWASLLENKIYVDMSFYSMSGKNELLQIRLADNSSDYRSAGKTLHRGLEYGITFKPSAEFMFRWGGTYAIHKYKTFVLSERESDVIQNVDGKYMPTSPRWLWNTEFSYYPKRLKGFRSSIEWQHVSAWYQNQTNTIEYPGFECLNFRAGYNWKGLELYTNITNITDALYATSTSRGNGVNDKATYNPAAPRTFVFGIQYQLTGKRHL</sequence>
<evidence type="ECO:0000256" key="10">
    <source>
        <dbReference type="ARBA" id="ARBA00023136"/>
    </source>
</evidence>
<dbReference type="SUPFAM" id="SSF56935">
    <property type="entry name" value="Porins"/>
    <property type="match status" value="1"/>
</dbReference>
<keyword evidence="9 13" id="KW-0798">TonB box</keyword>
<dbReference type="InterPro" id="IPR000531">
    <property type="entry name" value="Beta-barrel_TonB"/>
</dbReference>
<evidence type="ECO:0000256" key="6">
    <source>
        <dbReference type="ARBA" id="ARBA00022729"/>
    </source>
</evidence>
<evidence type="ECO:0000256" key="12">
    <source>
        <dbReference type="PROSITE-ProRule" id="PRU01360"/>
    </source>
</evidence>
<comment type="caution">
    <text evidence="16">The sequence shown here is derived from an EMBL/GenBank/DDBJ whole genome shotgun (WGS) entry which is preliminary data.</text>
</comment>
<keyword evidence="5 12" id="KW-0812">Transmembrane</keyword>
<dbReference type="GO" id="GO:0015344">
    <property type="term" value="F:siderophore uptake transmembrane transporter activity"/>
    <property type="evidence" value="ECO:0007669"/>
    <property type="project" value="TreeGrafter"/>
</dbReference>
<evidence type="ECO:0000256" key="9">
    <source>
        <dbReference type="ARBA" id="ARBA00023077"/>
    </source>
</evidence>
<dbReference type="EMBL" id="QMFY01000002">
    <property type="protein sequence ID" value="RAW02128.1"/>
    <property type="molecule type" value="Genomic_DNA"/>
</dbReference>
<keyword evidence="2 12" id="KW-0813">Transport</keyword>
<dbReference type="InterPro" id="IPR008969">
    <property type="entry name" value="CarboxyPept-like_regulatory"/>
</dbReference>
<evidence type="ECO:0000256" key="1">
    <source>
        <dbReference type="ARBA" id="ARBA00004571"/>
    </source>
</evidence>
<evidence type="ECO:0000256" key="13">
    <source>
        <dbReference type="RuleBase" id="RU003357"/>
    </source>
</evidence>
<keyword evidence="4" id="KW-0410">Iron transport</keyword>
<evidence type="ECO:0000313" key="17">
    <source>
        <dbReference type="Proteomes" id="UP000251889"/>
    </source>
</evidence>
<keyword evidence="17" id="KW-1185">Reference proteome</keyword>
<dbReference type="InterPro" id="IPR037066">
    <property type="entry name" value="Plug_dom_sf"/>
</dbReference>
<evidence type="ECO:0000256" key="7">
    <source>
        <dbReference type="ARBA" id="ARBA00023004"/>
    </source>
</evidence>
<dbReference type="OrthoDB" id="9782587at2"/>
<reference evidence="16 17" key="1">
    <citation type="submission" date="2018-06" db="EMBL/GenBank/DDBJ databases">
        <title>Chryseolinea flavus sp. nov., a member of the phylum Bacteroidetes isolated from soil.</title>
        <authorList>
            <person name="Li Y."/>
            <person name="Wang J."/>
        </authorList>
    </citation>
    <scope>NUCLEOTIDE SEQUENCE [LARGE SCALE GENOMIC DNA]</scope>
    <source>
        <strain evidence="16 17">SDU1-6</strain>
    </source>
</reference>
<evidence type="ECO:0000313" key="16">
    <source>
        <dbReference type="EMBL" id="RAW02128.1"/>
    </source>
</evidence>
<dbReference type="PANTHER" id="PTHR32552:SF89">
    <property type="entry name" value="CATECHOLATE SIDEROPHORE RECEPTOR FIU"/>
    <property type="match status" value="1"/>
</dbReference>